<organism evidence="2 3">
    <name type="scientific">Bacillus cereus</name>
    <dbReference type="NCBI Taxonomy" id="1396"/>
    <lineage>
        <taxon>Bacteria</taxon>
        <taxon>Bacillati</taxon>
        <taxon>Bacillota</taxon>
        <taxon>Bacilli</taxon>
        <taxon>Bacillales</taxon>
        <taxon>Bacillaceae</taxon>
        <taxon>Bacillus</taxon>
        <taxon>Bacillus cereus group</taxon>
    </lineage>
</organism>
<proteinExistence type="predicted"/>
<dbReference type="AlphaFoldDB" id="A0A9W7QK18"/>
<evidence type="ECO:0000313" key="3">
    <source>
        <dbReference type="Proteomes" id="UP000475765"/>
    </source>
</evidence>
<dbReference type="Proteomes" id="UP000475765">
    <property type="component" value="Unassembled WGS sequence"/>
</dbReference>
<evidence type="ECO:0000313" key="2">
    <source>
        <dbReference type="EMBL" id="KAB2399843.1"/>
    </source>
</evidence>
<evidence type="ECO:0000259" key="1">
    <source>
        <dbReference type="SMART" id="SM00860"/>
    </source>
</evidence>
<accession>A0A9W7QK18</accession>
<dbReference type="Gene3D" id="3.40.1580.10">
    <property type="entry name" value="SMI1/KNR4-like"/>
    <property type="match status" value="1"/>
</dbReference>
<gene>
    <name evidence="2" type="ORF">F8172_01975</name>
</gene>
<dbReference type="InterPro" id="IPR037883">
    <property type="entry name" value="Knr4/Smi1-like_sf"/>
</dbReference>
<dbReference type="Pfam" id="PF09346">
    <property type="entry name" value="SMI1_KNR4"/>
    <property type="match status" value="1"/>
</dbReference>
<sequence length="187" mass="21800">MRNSIVLKTLNILKQRLNNENNKLIVQNEQGNTSVVTCSFNLPVEQKDIEVFENNTGWTIPLDYKTFLQQHNGARIFEMLLEGNINIGGGIRVFSLDEIKITHSNLQLPKNIYPIAHLHEVYLLVDNERVINGNLNYLILTDDALGLHYLQYNFEVFLDRFVVSQGSNFWRWNISAMETYYNIHEIE</sequence>
<dbReference type="SUPFAM" id="SSF160631">
    <property type="entry name" value="SMI1/KNR4-like"/>
    <property type="match status" value="1"/>
</dbReference>
<reference evidence="2 3" key="1">
    <citation type="submission" date="2019-10" db="EMBL/GenBank/DDBJ databases">
        <title>Bacillus from the desert of Cuatro Cinegas, Coahuila.</title>
        <authorList>
            <person name="Olmedo-Alvarez G."/>
            <person name="Saldana S."/>
            <person name="Barcelo D."/>
        </authorList>
    </citation>
    <scope>NUCLEOTIDE SEQUENCE [LARGE SCALE GENOMIC DNA]</scope>
    <source>
        <strain evidence="2 3">CH417_13T</strain>
    </source>
</reference>
<feature type="domain" description="Knr4/Smi1-like" evidence="1">
    <location>
        <begin position="43"/>
        <end position="160"/>
    </location>
</feature>
<name>A0A9W7QK18_BACCE</name>
<dbReference type="EMBL" id="WBPP01000005">
    <property type="protein sequence ID" value="KAB2399843.1"/>
    <property type="molecule type" value="Genomic_DNA"/>
</dbReference>
<comment type="caution">
    <text evidence="2">The sequence shown here is derived from an EMBL/GenBank/DDBJ whole genome shotgun (WGS) entry which is preliminary data.</text>
</comment>
<dbReference type="RefSeq" id="WP_151521523.1">
    <property type="nucleotide sequence ID" value="NZ_WBPL01000006.1"/>
</dbReference>
<dbReference type="SMART" id="SM00860">
    <property type="entry name" value="SMI1_KNR4"/>
    <property type="match status" value="1"/>
</dbReference>
<dbReference type="InterPro" id="IPR018958">
    <property type="entry name" value="Knr4/Smi1-like_dom"/>
</dbReference>
<protein>
    <submittedName>
        <fullName evidence="2">SMI1/KNR4 family protein</fullName>
    </submittedName>
</protein>